<evidence type="ECO:0000313" key="3">
    <source>
        <dbReference type="EMBL" id="CAB9499717.1"/>
    </source>
</evidence>
<dbReference type="InterPro" id="IPR028994">
    <property type="entry name" value="Integrin_alpha_N"/>
</dbReference>
<feature type="compositionally biased region" description="Polar residues" evidence="1">
    <location>
        <begin position="115"/>
        <end position="128"/>
    </location>
</feature>
<evidence type="ECO:0000313" key="4">
    <source>
        <dbReference type="Proteomes" id="UP001153069"/>
    </source>
</evidence>
<feature type="transmembrane region" description="Helical" evidence="2">
    <location>
        <begin position="181"/>
        <end position="203"/>
    </location>
</feature>
<dbReference type="Proteomes" id="UP001153069">
    <property type="component" value="Unassembled WGS sequence"/>
</dbReference>
<dbReference type="PANTHER" id="PTHR36220">
    <property type="entry name" value="UNNAMED PRODUCT"/>
    <property type="match status" value="1"/>
</dbReference>
<evidence type="ECO:0000256" key="1">
    <source>
        <dbReference type="SAM" id="MobiDB-lite"/>
    </source>
</evidence>
<dbReference type="InterPro" id="IPR011043">
    <property type="entry name" value="Gal_Oxase/kelch_b-propeller"/>
</dbReference>
<evidence type="ECO:0000256" key="2">
    <source>
        <dbReference type="SAM" id="Phobius"/>
    </source>
</evidence>
<keyword evidence="2" id="KW-1133">Transmembrane helix</keyword>
<name>A0A9N8DBA8_9STRA</name>
<organism evidence="3 4">
    <name type="scientific">Seminavis robusta</name>
    <dbReference type="NCBI Taxonomy" id="568900"/>
    <lineage>
        <taxon>Eukaryota</taxon>
        <taxon>Sar</taxon>
        <taxon>Stramenopiles</taxon>
        <taxon>Ochrophyta</taxon>
        <taxon>Bacillariophyta</taxon>
        <taxon>Bacillariophyceae</taxon>
        <taxon>Bacillariophycidae</taxon>
        <taxon>Naviculales</taxon>
        <taxon>Naviculaceae</taxon>
        <taxon>Seminavis</taxon>
    </lineage>
</organism>
<keyword evidence="2" id="KW-0472">Membrane</keyword>
<keyword evidence="4" id="KW-1185">Reference proteome</keyword>
<accession>A0A9N8DBA8</accession>
<gene>
    <name evidence="3" type="ORF">SEMRO_67_G037640.1</name>
</gene>
<dbReference type="SUPFAM" id="SSF50965">
    <property type="entry name" value="Galactose oxidase, central domain"/>
    <property type="match status" value="1"/>
</dbReference>
<dbReference type="Gene3D" id="2.130.10.130">
    <property type="entry name" value="Integrin alpha, N-terminal"/>
    <property type="match status" value="2"/>
</dbReference>
<reference evidence="3" key="1">
    <citation type="submission" date="2020-06" db="EMBL/GenBank/DDBJ databases">
        <authorList>
            <consortium name="Plant Systems Biology data submission"/>
        </authorList>
    </citation>
    <scope>NUCLEOTIDE SEQUENCE</scope>
    <source>
        <strain evidence="3">D6</strain>
    </source>
</reference>
<keyword evidence="2" id="KW-0812">Transmembrane</keyword>
<feature type="compositionally biased region" description="Polar residues" evidence="1">
    <location>
        <begin position="1"/>
        <end position="19"/>
    </location>
</feature>
<protein>
    <submittedName>
        <fullName evidence="3">Inherit from COG: Hemolysin-type calcium-binding</fullName>
    </submittedName>
</protein>
<dbReference type="OrthoDB" id="49304at2759"/>
<dbReference type="AlphaFoldDB" id="A0A9N8DBA8"/>
<feature type="compositionally biased region" description="Basic and acidic residues" evidence="1">
    <location>
        <begin position="32"/>
        <end position="47"/>
    </location>
</feature>
<dbReference type="PANTHER" id="PTHR36220:SF1">
    <property type="entry name" value="GAMMA TUBULIN COMPLEX COMPONENT C-TERMINAL DOMAIN-CONTAINING PROTEIN"/>
    <property type="match status" value="1"/>
</dbReference>
<sequence length="632" mass="68498">MEPASTTLAQSEDMNSSMPEDSVPESSAMAKSLEDLHQQLEELHQQVDQKGMLRSVEPPTNDEGRSAVDPQSLPGAYAESAFRRGSNPQPRRRSSYNSCVGSSSGHQEESTSSSRETGVQQHENTIATSHDDEEAATATLVNAELAPADYEDIVAERDELRQKMDSIPEAKALPQRKKISVWIWVVSVVVLVAALIVAIYVSVTATGLDDTASTTKENNTHLNDPFWTSKKLGQTLTGVENFDEFGESLALSGNGQTVAVGGEEAVEFRGRVVVYRLDDSHQPEWQQLGSEIVGDMQGDESGRVTLASSGKTLAIGGIGAWTEGGGDKAGRVRTYRLREEDGQEATWEPFGQVIEGTHASERVGMDVQFSADGSILSVGAPGAVETNRTGMDVGAARVFRYNETTDRWDKMGQELHGIKELDFFGHMTALSEDGLVLAAGGYGFDANGERSGVVRVYDFDAQSSLWKQRGPDFYGENTKDEVGRSISLSSDGRTIAFGAFKHNNGTGRVYVHHWEDSGEWKQMGQPVDGFKEGDRLGRSVYLSGDGSVMAIGAVWNDDVGVRGGHVRVFQWNSNATNESWEQVGPPIRGNANEWFGRRISISRDGTTLAIGGPFHLNPAGAKVGKVEVYSLP</sequence>
<dbReference type="EMBL" id="CAICTM010000066">
    <property type="protein sequence ID" value="CAB9499717.1"/>
    <property type="molecule type" value="Genomic_DNA"/>
</dbReference>
<feature type="compositionally biased region" description="Low complexity" evidence="1">
    <location>
        <begin position="95"/>
        <end position="114"/>
    </location>
</feature>
<proteinExistence type="predicted"/>
<comment type="caution">
    <text evidence="3">The sequence shown here is derived from an EMBL/GenBank/DDBJ whole genome shotgun (WGS) entry which is preliminary data.</text>
</comment>
<feature type="region of interest" description="Disordered" evidence="1">
    <location>
        <begin position="1"/>
        <end position="133"/>
    </location>
</feature>